<feature type="domain" description="Formyl transferase C-terminal" evidence="2">
    <location>
        <begin position="205"/>
        <end position="281"/>
    </location>
</feature>
<keyword evidence="4" id="KW-1185">Reference proteome</keyword>
<organism evidence="3 4">
    <name type="scientific">Mucilaginibacter sabulilitoris</name>
    <dbReference type="NCBI Taxonomy" id="1173583"/>
    <lineage>
        <taxon>Bacteria</taxon>
        <taxon>Pseudomonadati</taxon>
        <taxon>Bacteroidota</taxon>
        <taxon>Sphingobacteriia</taxon>
        <taxon>Sphingobacteriales</taxon>
        <taxon>Sphingobacteriaceae</taxon>
        <taxon>Mucilaginibacter</taxon>
    </lineage>
</organism>
<dbReference type="RefSeq" id="WP_321566094.1">
    <property type="nucleotide sequence ID" value="NZ_CP139558.1"/>
</dbReference>
<proteinExistence type="predicted"/>
<feature type="domain" description="Formyl transferase N-terminal" evidence="1">
    <location>
        <begin position="62"/>
        <end position="150"/>
    </location>
</feature>
<dbReference type="Pfam" id="PF02911">
    <property type="entry name" value="Formyl_trans_C"/>
    <property type="match status" value="1"/>
</dbReference>
<dbReference type="InterPro" id="IPR002376">
    <property type="entry name" value="Formyl_transf_N"/>
</dbReference>
<name>A0ABZ0TY66_9SPHI</name>
<dbReference type="InterPro" id="IPR011034">
    <property type="entry name" value="Formyl_transferase-like_C_sf"/>
</dbReference>
<evidence type="ECO:0000259" key="2">
    <source>
        <dbReference type="Pfam" id="PF02911"/>
    </source>
</evidence>
<dbReference type="Pfam" id="PF00551">
    <property type="entry name" value="Formyl_trans_N"/>
    <property type="match status" value="1"/>
</dbReference>
<protein>
    <submittedName>
        <fullName evidence="3">Formyltransferase family protein</fullName>
    </submittedName>
</protein>
<dbReference type="SUPFAM" id="SSF50486">
    <property type="entry name" value="FMT C-terminal domain-like"/>
    <property type="match status" value="1"/>
</dbReference>
<dbReference type="SUPFAM" id="SSF53328">
    <property type="entry name" value="Formyltransferase"/>
    <property type="match status" value="1"/>
</dbReference>
<evidence type="ECO:0000313" key="4">
    <source>
        <dbReference type="Proteomes" id="UP001324380"/>
    </source>
</evidence>
<sequence length="322" mass="36551">MKIGIVSNSAMLYIPLLSNLYNYKNKAGAMLYVGKTADPNQNPSETVNFCNAAGIELTFESEKDDLYNWQQLNQPDIIFFVGYSHVVKTARLTDVKWGIYNVHFGLLPQFRGPAPVFWQLRNGLKEIGLVIHRLVDKLDSGAVVWRHKVLNEPHFSYDYVHQLFGELYIKGVFNILDSITAGKMLPEIEQDESKAAYYERPQLKDIMINWGTMEAEEIIDVIKACSSWNMGAPTLINGSELKILDAAVTISNKMYYAPGTIILNANFGFTVACRSNKLLNINFFNIKNCYVPARFASKYGFNTGQRFISYAEYLNLAKMETE</sequence>
<reference evidence="3 4" key="1">
    <citation type="submission" date="2023-11" db="EMBL/GenBank/DDBJ databases">
        <title>Analysis of the Genomes of Mucilaginibacter gossypii cycad 4 and M. sabulilitoris SNA2: microbes with the potential for plant growth promotion.</title>
        <authorList>
            <person name="Hirsch A.M."/>
            <person name="Humm E."/>
            <person name="Rubbi M."/>
            <person name="Del Vecchio G."/>
            <person name="Ha S.M."/>
            <person name="Pellegrini M."/>
            <person name="Gunsalus R.P."/>
        </authorList>
    </citation>
    <scope>NUCLEOTIDE SEQUENCE [LARGE SCALE GENOMIC DNA]</scope>
    <source>
        <strain evidence="3 4">SNA2</strain>
    </source>
</reference>
<evidence type="ECO:0000313" key="3">
    <source>
        <dbReference type="EMBL" id="WPU97008.1"/>
    </source>
</evidence>
<accession>A0ABZ0TY66</accession>
<gene>
    <name evidence="3" type="ORF">SNE25_15915</name>
</gene>
<dbReference type="EMBL" id="CP139558">
    <property type="protein sequence ID" value="WPU97008.1"/>
    <property type="molecule type" value="Genomic_DNA"/>
</dbReference>
<dbReference type="InterPro" id="IPR005793">
    <property type="entry name" value="Formyl_trans_C"/>
</dbReference>
<dbReference type="Proteomes" id="UP001324380">
    <property type="component" value="Chromosome"/>
</dbReference>
<evidence type="ECO:0000259" key="1">
    <source>
        <dbReference type="Pfam" id="PF00551"/>
    </source>
</evidence>
<dbReference type="Gene3D" id="3.40.50.12230">
    <property type="match status" value="1"/>
</dbReference>
<dbReference type="PANTHER" id="PTHR11138:SF5">
    <property type="entry name" value="METHIONYL-TRNA FORMYLTRANSFERASE, MITOCHONDRIAL"/>
    <property type="match status" value="1"/>
</dbReference>
<dbReference type="InterPro" id="IPR036477">
    <property type="entry name" value="Formyl_transf_N_sf"/>
</dbReference>
<dbReference type="PANTHER" id="PTHR11138">
    <property type="entry name" value="METHIONYL-TRNA FORMYLTRANSFERASE"/>
    <property type="match status" value="1"/>
</dbReference>